<feature type="region of interest" description="Disordered" evidence="1">
    <location>
        <begin position="151"/>
        <end position="324"/>
    </location>
</feature>
<feature type="compositionally biased region" description="Basic and acidic residues" evidence="1">
    <location>
        <begin position="236"/>
        <end position="246"/>
    </location>
</feature>
<accession>A0A0C9WXL0</accession>
<feature type="compositionally biased region" description="Basic and acidic residues" evidence="1">
    <location>
        <begin position="196"/>
        <end position="222"/>
    </location>
</feature>
<feature type="compositionally biased region" description="Polar residues" evidence="1">
    <location>
        <begin position="435"/>
        <end position="445"/>
    </location>
</feature>
<evidence type="ECO:0000256" key="1">
    <source>
        <dbReference type="SAM" id="MobiDB-lite"/>
    </source>
</evidence>
<feature type="compositionally biased region" description="Low complexity" evidence="1">
    <location>
        <begin position="734"/>
        <end position="754"/>
    </location>
</feature>
<dbReference type="HOGENOM" id="CLU_311014_0_0_1"/>
<reference evidence="2 3" key="1">
    <citation type="submission" date="2014-04" db="EMBL/GenBank/DDBJ databases">
        <authorList>
            <consortium name="DOE Joint Genome Institute"/>
            <person name="Kuo A."/>
            <person name="Kohler A."/>
            <person name="Nagy L.G."/>
            <person name="Floudas D."/>
            <person name="Copeland A."/>
            <person name="Barry K.W."/>
            <person name="Cichocki N."/>
            <person name="Veneault-Fourrey C."/>
            <person name="LaButti K."/>
            <person name="Lindquist E.A."/>
            <person name="Lipzen A."/>
            <person name="Lundell T."/>
            <person name="Morin E."/>
            <person name="Murat C."/>
            <person name="Sun H."/>
            <person name="Tunlid A."/>
            <person name="Henrissat B."/>
            <person name="Grigoriev I.V."/>
            <person name="Hibbett D.S."/>
            <person name="Martin F."/>
            <person name="Nordberg H.P."/>
            <person name="Cantor M.N."/>
            <person name="Hua S.X."/>
        </authorList>
    </citation>
    <scope>NUCLEOTIDE SEQUENCE [LARGE SCALE GENOMIC DNA]</scope>
    <source>
        <strain evidence="2 3">LaAM-08-1</strain>
    </source>
</reference>
<name>A0A0C9WXL0_9AGAR</name>
<feature type="compositionally biased region" description="Low complexity" evidence="1">
    <location>
        <begin position="420"/>
        <end position="429"/>
    </location>
</feature>
<feature type="compositionally biased region" description="Acidic residues" evidence="1">
    <location>
        <begin position="62"/>
        <end position="73"/>
    </location>
</feature>
<feature type="compositionally biased region" description="Basic and acidic residues" evidence="1">
    <location>
        <begin position="796"/>
        <end position="806"/>
    </location>
</feature>
<feature type="region of interest" description="Disordered" evidence="1">
    <location>
        <begin position="705"/>
        <end position="762"/>
    </location>
</feature>
<feature type="region of interest" description="Disordered" evidence="1">
    <location>
        <begin position="1"/>
        <end position="32"/>
    </location>
</feature>
<feature type="compositionally biased region" description="Low complexity" evidence="1">
    <location>
        <begin position="81"/>
        <end position="95"/>
    </location>
</feature>
<evidence type="ECO:0000313" key="3">
    <source>
        <dbReference type="Proteomes" id="UP000054477"/>
    </source>
</evidence>
<proteinExistence type="predicted"/>
<feature type="region of interest" description="Disordered" evidence="1">
    <location>
        <begin position="776"/>
        <end position="816"/>
    </location>
</feature>
<feature type="region of interest" description="Disordered" evidence="1">
    <location>
        <begin position="906"/>
        <end position="956"/>
    </location>
</feature>
<dbReference type="Proteomes" id="UP000054477">
    <property type="component" value="Unassembled WGS sequence"/>
</dbReference>
<dbReference type="OrthoDB" id="2690066at2759"/>
<feature type="region of interest" description="Disordered" evidence="1">
    <location>
        <begin position="58"/>
        <end position="113"/>
    </location>
</feature>
<feature type="region of interest" description="Disordered" evidence="1">
    <location>
        <begin position="408"/>
        <end position="506"/>
    </location>
</feature>
<keyword evidence="3" id="KW-1185">Reference proteome</keyword>
<gene>
    <name evidence="2" type="ORF">K443DRAFT_675929</name>
</gene>
<sequence>MDPTFTFPRLKPAIPRPQAPVASQGESRESNALRASVLDAALELGLANNSVVADWMFNNTLQEEEEEEEEIEEPVSSPGLTYGSSTTSEESSSYSHPPLPTPAANPIPFFLSDTRDPQFPKHLGARAAIVPSVVDVPYIIPVAAGSNVTVPEVPFQIPPRPATPSNRTKLRKKNRGDGYESDGGYVSEAGRKKDKKGKEGDDDKKEMKARMKEEKKEKEEERKRKKSLVSAVTRSSSKDKEKDKDSGYATGYETDGSKRSKSKSKKVKPQASLGNIGGEYEADALSTPLKKSKSRFFKLSTKSSKPNLQEDVLPSPSTEKDREKEVVPLPIAGRFTAGAGAPPVPYIPPPTNPGPILLPGASLASSLTLPPPERLPPIATHALDLDSVTSPAVTSSPVSAVASPAVLSAVKKQADRDSHSSASSGSSGSWVPQRRGTQFSPTHANGSGSYSTITSTSQSHSHPHGPPPSSMRYSPPGSAQGHLKPPSISFPVTRSPSPHTPLNPVAPLNVVKGLKTKASLDAISLNHYANSSRGVSPIPLSPDSPYVMVTPTTSSSSSSPYPPTIPPVRPRNPPTNGFGPRLAMIQTQNLLPPPPPTSPHVHFPPFAAHEKPTTHTHLNIVPSEDWVVPSPSSSSAQASHVNVITPPSVLAYYDIPPPSPPPMGPLPVPPIEGAGGSGGNVGVGAGVFPTTSQLRARMHERGATREFTQLMPNGNNMQRGRELPFPARPILPTSNSSNSNSPSSANPNSNLNGNNGVGVGPGVNVRRYRDLYAAPAGGWPELQPQPLRPPPPQQQRRPDEEGGYHAEEEEEEEDMKDVLERFDDDSSAAAFVNPSGRALENRRSFEAKPGHESFAVSEYYGSRDTMYSFAGDRNSRWSSGSVYSRSSILDMDKSEEARERFLERVEAMLGGSDEEEEEKRGGGGGRGRGQGVVPPVPNIPERFASPRKNWPPPGKF</sequence>
<reference evidence="3" key="2">
    <citation type="submission" date="2015-01" db="EMBL/GenBank/DDBJ databases">
        <title>Evolutionary Origins and Diversification of the Mycorrhizal Mutualists.</title>
        <authorList>
            <consortium name="DOE Joint Genome Institute"/>
            <consortium name="Mycorrhizal Genomics Consortium"/>
            <person name="Kohler A."/>
            <person name="Kuo A."/>
            <person name="Nagy L.G."/>
            <person name="Floudas D."/>
            <person name="Copeland A."/>
            <person name="Barry K.W."/>
            <person name="Cichocki N."/>
            <person name="Veneault-Fourrey C."/>
            <person name="LaButti K."/>
            <person name="Lindquist E.A."/>
            <person name="Lipzen A."/>
            <person name="Lundell T."/>
            <person name="Morin E."/>
            <person name="Murat C."/>
            <person name="Riley R."/>
            <person name="Ohm R."/>
            <person name="Sun H."/>
            <person name="Tunlid A."/>
            <person name="Henrissat B."/>
            <person name="Grigoriev I.V."/>
            <person name="Hibbett D.S."/>
            <person name="Martin F."/>
        </authorList>
    </citation>
    <scope>NUCLEOTIDE SEQUENCE [LARGE SCALE GENOMIC DNA]</scope>
    <source>
        <strain evidence="3">LaAM-08-1</strain>
    </source>
</reference>
<dbReference type="AlphaFoldDB" id="A0A0C9WXL0"/>
<dbReference type="EMBL" id="KN838569">
    <property type="protein sequence ID" value="KIK04465.1"/>
    <property type="molecule type" value="Genomic_DNA"/>
</dbReference>
<evidence type="ECO:0000313" key="2">
    <source>
        <dbReference type="EMBL" id="KIK04465.1"/>
    </source>
</evidence>
<feature type="compositionally biased region" description="Polar residues" evidence="1">
    <location>
        <begin position="706"/>
        <end position="718"/>
    </location>
</feature>
<protein>
    <submittedName>
        <fullName evidence="2">Uncharacterized protein</fullName>
    </submittedName>
</protein>
<feature type="compositionally biased region" description="Low complexity" evidence="1">
    <location>
        <begin position="446"/>
        <end position="460"/>
    </location>
</feature>
<dbReference type="STRING" id="1095629.A0A0C9WXL0"/>
<feature type="compositionally biased region" description="Basic residues" evidence="1">
    <location>
        <begin position="259"/>
        <end position="268"/>
    </location>
</feature>
<organism evidence="2 3">
    <name type="scientific">Laccaria amethystina LaAM-08-1</name>
    <dbReference type="NCBI Taxonomy" id="1095629"/>
    <lineage>
        <taxon>Eukaryota</taxon>
        <taxon>Fungi</taxon>
        <taxon>Dikarya</taxon>
        <taxon>Basidiomycota</taxon>
        <taxon>Agaricomycotina</taxon>
        <taxon>Agaricomycetes</taxon>
        <taxon>Agaricomycetidae</taxon>
        <taxon>Agaricales</taxon>
        <taxon>Agaricineae</taxon>
        <taxon>Hydnangiaceae</taxon>
        <taxon>Laccaria</taxon>
    </lineage>
</organism>